<accession>E3N3Y7</accession>
<dbReference type="GO" id="GO:0090220">
    <property type="term" value="P:chromosome localization to nuclear envelope involved in homologous chromosome segregation"/>
    <property type="evidence" value="ECO:0007669"/>
    <property type="project" value="EnsemblMetazoa"/>
</dbReference>
<reference evidence="3" key="1">
    <citation type="submission" date="2007-07" db="EMBL/GenBank/DDBJ databases">
        <title>PCAP assembly of the Caenorhabditis remanei genome.</title>
        <authorList>
            <consortium name="The Caenorhabditis remanei Sequencing Consortium"/>
            <person name="Wilson R.K."/>
        </authorList>
    </citation>
    <scope>NUCLEOTIDE SEQUENCE [LARGE SCALE GENOMIC DNA]</scope>
    <source>
        <strain evidence="3">PB4641</strain>
    </source>
</reference>
<dbReference type="GO" id="GO:0040025">
    <property type="term" value="P:vulval development"/>
    <property type="evidence" value="ECO:0007669"/>
    <property type="project" value="EnsemblMetazoa"/>
</dbReference>
<dbReference type="EMBL" id="DS268522">
    <property type="protein sequence ID" value="EFO85275.1"/>
    <property type="molecule type" value="Genomic_DNA"/>
</dbReference>
<dbReference type="GO" id="GO:0005739">
    <property type="term" value="C:mitochondrion"/>
    <property type="evidence" value="ECO:0007669"/>
    <property type="project" value="EnsemblMetazoa"/>
</dbReference>
<keyword evidence="2" id="KW-1133">Transmembrane helix</keyword>
<dbReference type="GO" id="GO:0009792">
    <property type="term" value="P:embryo development ending in birth or egg hatching"/>
    <property type="evidence" value="ECO:0007669"/>
    <property type="project" value="EnsemblMetazoa"/>
</dbReference>
<organism evidence="4">
    <name type="scientific">Caenorhabditis remanei</name>
    <name type="common">Caenorhabditis vulgaris</name>
    <dbReference type="NCBI Taxonomy" id="31234"/>
    <lineage>
        <taxon>Eukaryota</taxon>
        <taxon>Metazoa</taxon>
        <taxon>Ecdysozoa</taxon>
        <taxon>Nematoda</taxon>
        <taxon>Chromadorea</taxon>
        <taxon>Rhabditida</taxon>
        <taxon>Rhabditina</taxon>
        <taxon>Rhabditomorpha</taxon>
        <taxon>Rhabditoidea</taxon>
        <taxon>Rhabditidae</taxon>
        <taxon>Peloderinae</taxon>
        <taxon>Caenorhabditis</taxon>
    </lineage>
</organism>
<dbReference type="AlphaFoldDB" id="E3N3Y7"/>
<protein>
    <submittedName>
        <fullName evidence="3">CRE-SPD-3 protein</fullName>
    </submittedName>
</protein>
<dbReference type="InParanoid" id="E3N3Y7"/>
<dbReference type="HOGENOM" id="CLU_571398_0_0_1"/>
<dbReference type="Proteomes" id="UP000008281">
    <property type="component" value="Unassembled WGS sequence"/>
</dbReference>
<dbReference type="FunCoup" id="E3N3Y7">
    <property type="interactions" value="1153"/>
</dbReference>
<evidence type="ECO:0000313" key="4">
    <source>
        <dbReference type="Proteomes" id="UP000008281"/>
    </source>
</evidence>
<feature type="transmembrane region" description="Helical" evidence="2">
    <location>
        <begin position="74"/>
        <end position="96"/>
    </location>
</feature>
<dbReference type="OrthoDB" id="5847802at2759"/>
<keyword evidence="2" id="KW-0812">Transmembrane</keyword>
<keyword evidence="2" id="KW-0472">Membrane</keyword>
<dbReference type="GO" id="GO:0000226">
    <property type="term" value="P:microtubule cytoskeleton organization"/>
    <property type="evidence" value="ECO:0007669"/>
    <property type="project" value="EnsemblMetazoa"/>
</dbReference>
<evidence type="ECO:0000313" key="3">
    <source>
        <dbReference type="EMBL" id="EFO85275.1"/>
    </source>
</evidence>
<evidence type="ECO:0000256" key="2">
    <source>
        <dbReference type="SAM" id="Phobius"/>
    </source>
</evidence>
<feature type="transmembrane region" description="Helical" evidence="2">
    <location>
        <begin position="44"/>
        <end position="62"/>
    </location>
</feature>
<evidence type="ECO:0000256" key="1">
    <source>
        <dbReference type="SAM" id="MobiDB-lite"/>
    </source>
</evidence>
<keyword evidence="4" id="KW-1185">Reference proteome</keyword>
<dbReference type="OMA" id="AFYTEEM"/>
<gene>
    <name evidence="3" type="primary">Cre-spd-3</name>
    <name evidence="3" type="ORF">CRE_24713</name>
</gene>
<dbReference type="eggNOG" id="ENOG502TH1Z">
    <property type="taxonomic scope" value="Eukaryota"/>
</dbReference>
<sequence length="502" mass="57780">MSARISRHLFSFFDSYRIFEEMDRMILEERMLENRELEEDSWNFRWIMFSAAAVGGIAVATYKSGIVSAENQKLGYIGLGISVASCSTVSLGYMWFKQRARAIRDVTVQLERTKIALRKRRQVYFSVSMRMPRLRHPLVLRSCRIAVSIIDCLVESTKILNDGSTWQDLYTDEIQKITKRSLENPEILRMEEIEEDTEIDFEEVFEALITVFKLHASEYSRVVIIDFLNSPKFNLRNFWKFLCTCGLLREFTQRLESLERLALKSEYEKTKAEGKQNEATSRLDMKIGWKEHTSMALASILERLESGNVSRSEIELALHKTLVMVGCEKHAPNAELPEKTLLKREEPQLTETVAIENGNQERTDIDLVFEGVSLSDADKQAASKSAVARDVLLDGSESRIHEQSLFGELRMVLEPRRTDFAKRERAALAKFYGVDEKELEKEEEKNDEEVLFEGVGAGGDVEPEPYDWRKDAENSAGIHQEADNDDFLKALNLRRVEDDIIE</sequence>
<proteinExistence type="predicted"/>
<dbReference type="STRING" id="31234.E3N3Y7"/>
<feature type="region of interest" description="Disordered" evidence="1">
    <location>
        <begin position="439"/>
        <end position="468"/>
    </location>
</feature>
<name>E3N3Y7_CAERE</name>
<dbReference type="GO" id="GO:0007129">
    <property type="term" value="P:homologous chromosome pairing at meiosis"/>
    <property type="evidence" value="ECO:0007669"/>
    <property type="project" value="EnsemblMetazoa"/>
</dbReference>